<evidence type="ECO:0000313" key="1">
    <source>
        <dbReference type="EMBL" id="EEF74722.1"/>
    </source>
</evidence>
<name>S0F5D2_9BACT</name>
<accession>S0F5D2</accession>
<reference evidence="1 2" key="1">
    <citation type="submission" date="2008-12" db="EMBL/GenBank/DDBJ databases">
        <authorList>
            <person name="Fulton L."/>
            <person name="Clifton S."/>
            <person name="Fulton B."/>
            <person name="Xu J."/>
            <person name="Minx P."/>
            <person name="Pepin K.H."/>
            <person name="Johnson M."/>
            <person name="Bhonagiri V."/>
            <person name="Nash W.E."/>
            <person name="Mardis E.R."/>
            <person name="Wilson R.K."/>
        </authorList>
    </citation>
    <scope>NUCLEOTIDE SEQUENCE [LARGE SCALE GENOMIC DNA]</scope>
    <source>
        <strain evidence="1 2">DSM 18228</strain>
    </source>
</reference>
<gene>
    <name evidence="1" type="ORF">BACCOPRO_00190</name>
</gene>
<organism evidence="1 2">
    <name type="scientific">Phocaeicola coprophilus DSM 18228 = JCM 13818</name>
    <dbReference type="NCBI Taxonomy" id="547042"/>
    <lineage>
        <taxon>Bacteria</taxon>
        <taxon>Pseudomonadati</taxon>
        <taxon>Bacteroidota</taxon>
        <taxon>Bacteroidia</taxon>
        <taxon>Bacteroidales</taxon>
        <taxon>Bacteroidaceae</taxon>
        <taxon>Phocaeicola</taxon>
    </lineage>
</organism>
<dbReference type="EMBL" id="ACBW01000021">
    <property type="protein sequence ID" value="EEF74722.1"/>
    <property type="molecule type" value="Genomic_DNA"/>
</dbReference>
<comment type="caution">
    <text evidence="1">The sequence shown here is derived from an EMBL/GenBank/DDBJ whole genome shotgun (WGS) entry which is preliminary data.</text>
</comment>
<sequence>MIVFIRVRTRVDYVKSRKCYYCVLAFFSVVASYSNLSTFVFGCKDTYIIGIITRYVCF</sequence>
<keyword evidence="2" id="KW-1185">Reference proteome</keyword>
<dbReference type="STRING" id="547042.BACCOPRO_00190"/>
<protein>
    <submittedName>
        <fullName evidence="1">Uncharacterized protein</fullName>
    </submittedName>
</protein>
<dbReference type="AlphaFoldDB" id="S0F5D2"/>
<proteinExistence type="predicted"/>
<dbReference type="HOGENOM" id="CLU_2969695_0_0_10"/>
<dbReference type="Proteomes" id="UP000014073">
    <property type="component" value="Unassembled WGS sequence"/>
</dbReference>
<evidence type="ECO:0000313" key="2">
    <source>
        <dbReference type="Proteomes" id="UP000014073"/>
    </source>
</evidence>